<evidence type="ECO:0000259" key="12">
    <source>
        <dbReference type="Pfam" id="PF00912"/>
    </source>
</evidence>
<evidence type="ECO:0000256" key="8">
    <source>
        <dbReference type="ARBA" id="ARBA00022989"/>
    </source>
</evidence>
<dbReference type="PANTHER" id="PTHR30400">
    <property type="entry name" value="MONOFUNCTIONAL BIOSYNTHETIC PEPTIDOGLYCAN TRANSGLYCOSYLASE"/>
    <property type="match status" value="1"/>
</dbReference>
<dbReference type="InterPro" id="IPR036950">
    <property type="entry name" value="PBP_transglycosylase"/>
</dbReference>
<keyword evidence="3" id="KW-0328">Glycosyltransferase</keyword>
<name>A0A2T8HFB6_9SPHI</name>
<accession>A0A2T8HFB6</accession>
<dbReference type="Pfam" id="PF05170">
    <property type="entry name" value="AsmA"/>
    <property type="match status" value="1"/>
</dbReference>
<feature type="domain" description="AsmA" evidence="13">
    <location>
        <begin position="13"/>
        <end position="154"/>
    </location>
</feature>
<dbReference type="GO" id="GO:0009274">
    <property type="term" value="C:peptidoglycan-based cell wall"/>
    <property type="evidence" value="ECO:0007669"/>
    <property type="project" value="InterPro"/>
</dbReference>
<feature type="domain" description="Glycosyl transferase family 51" evidence="12">
    <location>
        <begin position="441"/>
        <end position="586"/>
    </location>
</feature>
<organism evidence="14 15">
    <name type="scientific">Sphingobacterium corticibacter</name>
    <dbReference type="NCBI Taxonomy" id="2171749"/>
    <lineage>
        <taxon>Bacteria</taxon>
        <taxon>Pseudomonadati</taxon>
        <taxon>Bacteroidota</taxon>
        <taxon>Sphingobacteriia</taxon>
        <taxon>Sphingobacteriales</taxon>
        <taxon>Sphingobacteriaceae</taxon>
        <taxon>Sphingobacterium</taxon>
    </lineage>
</organism>
<comment type="caution">
    <text evidence="14">The sequence shown here is derived from an EMBL/GenBank/DDBJ whole genome shotgun (WGS) entry which is preliminary data.</text>
</comment>
<keyword evidence="5 11" id="KW-0812">Transmembrane</keyword>
<evidence type="ECO:0000256" key="3">
    <source>
        <dbReference type="ARBA" id="ARBA00022676"/>
    </source>
</evidence>
<keyword evidence="8 11" id="KW-1133">Transmembrane helix</keyword>
<keyword evidence="15" id="KW-1185">Reference proteome</keyword>
<keyword evidence="4" id="KW-0808">Transferase</keyword>
<keyword evidence="7" id="KW-0573">Peptidoglycan synthesis</keyword>
<evidence type="ECO:0000256" key="10">
    <source>
        <dbReference type="ARBA" id="ARBA00023316"/>
    </source>
</evidence>
<reference evidence="14 15" key="1">
    <citation type="submission" date="2018-04" db="EMBL/GenBank/DDBJ databases">
        <title>Sphingobacterium cortibacter sp. nov.</title>
        <authorList>
            <person name="Li Y."/>
        </authorList>
    </citation>
    <scope>NUCLEOTIDE SEQUENCE [LARGE SCALE GENOMIC DNA]</scope>
    <source>
        <strain evidence="14 15">2c-3</strain>
    </source>
</reference>
<dbReference type="Proteomes" id="UP000245627">
    <property type="component" value="Unassembled WGS sequence"/>
</dbReference>
<dbReference type="InterPro" id="IPR007844">
    <property type="entry name" value="AsmA"/>
</dbReference>
<evidence type="ECO:0000259" key="13">
    <source>
        <dbReference type="Pfam" id="PF05170"/>
    </source>
</evidence>
<keyword evidence="9 11" id="KW-0472">Membrane</keyword>
<dbReference type="PANTHER" id="PTHR30400:SF0">
    <property type="entry name" value="BIOSYNTHETIC PEPTIDOGLYCAN TRANSGLYCOSYLASE"/>
    <property type="match status" value="1"/>
</dbReference>
<proteinExistence type="predicted"/>
<keyword evidence="6" id="KW-0133">Cell shape</keyword>
<dbReference type="Gene3D" id="1.10.3810.10">
    <property type="entry name" value="Biosynthetic peptidoglycan transglycosylase-like"/>
    <property type="match status" value="1"/>
</dbReference>
<keyword evidence="1" id="KW-1003">Cell membrane</keyword>
<dbReference type="EMBL" id="QDKG01000007">
    <property type="protein sequence ID" value="PVH24104.1"/>
    <property type="molecule type" value="Genomic_DNA"/>
</dbReference>
<feature type="transmembrane region" description="Helical" evidence="11">
    <location>
        <begin position="15"/>
        <end position="35"/>
    </location>
</feature>
<dbReference type="InterPro" id="IPR023346">
    <property type="entry name" value="Lysozyme-like_dom_sf"/>
</dbReference>
<evidence type="ECO:0000256" key="4">
    <source>
        <dbReference type="ARBA" id="ARBA00022679"/>
    </source>
</evidence>
<gene>
    <name evidence="14" type="ORF">DC487_15305</name>
</gene>
<evidence type="ECO:0000256" key="11">
    <source>
        <dbReference type="SAM" id="Phobius"/>
    </source>
</evidence>
<sequence>MFAKKIPITAQQKKWLFISLAALLLLLAIGFIYYFSVRQGLLDRAMVRAQKQLKDEYGLTLRVDDYGFAGLSTVALKGVTVIPDSAAQLMAVEQLQVSVELWPLLRKRIKLEAVGMDHASLTMVKEGDRSNYDFLFRKNNAATKDTTTTKSSLAQKVDRLIRQAFDKIPSNLDLQEVHVTYQDSSGVQGLHVPEGKMRNGRYDVDVFLNEVSDKWNLKGQIDSDDEEFSVTVTSDRPDMEVPFLRSRLGLAVRFKEVTFDLKEIKRHGKDQLKLSGNWEVEQLQVQHRRLSEKPIVVPQASAEGGFLLAENAVELLENSSIKVRDFVVKPKLKYTHTPSKLLELSVSTGKFAAQDFFDAIPNGLFETLEGIQVKGNIAYQLDFKVGFDNPEDLVFRSQMDDRELKIVRWGKADVAALNQPFVHGVYEDTSKLRDIVVAPSNPNFRNLTQIAPILQRTVLNTEDPFFYQHHGFEEEAFKLSIVTNIKERAFKRGASTISMQLVKNLYLDRNKTMTRKFEEIVLVWLMERSKVVSKDRLFEIYLNIIEWGKNIYGVTEAANYYFGKTPNELNIGESLFLSSIIPRPKTGLSSFDYTGHLKPWVRRHFNTYGYILSKLNQLNDVEVREAYGFYGVTLQPNLRPPRPYGVVDSIPSSDDLHDLIDGIDAEEQQRRSLIERLFGKKEQEEVEEE</sequence>
<keyword evidence="10" id="KW-0961">Cell wall biogenesis/degradation</keyword>
<dbReference type="OrthoDB" id="9766909at2"/>
<evidence type="ECO:0000313" key="15">
    <source>
        <dbReference type="Proteomes" id="UP000245627"/>
    </source>
</evidence>
<dbReference type="RefSeq" id="WP_116776852.1">
    <property type="nucleotide sequence ID" value="NZ_QDKG01000007.1"/>
</dbReference>
<dbReference type="GO" id="GO:0009252">
    <property type="term" value="P:peptidoglycan biosynthetic process"/>
    <property type="evidence" value="ECO:0007669"/>
    <property type="project" value="UniProtKB-KW"/>
</dbReference>
<dbReference type="GO" id="GO:0016020">
    <property type="term" value="C:membrane"/>
    <property type="evidence" value="ECO:0007669"/>
    <property type="project" value="InterPro"/>
</dbReference>
<evidence type="ECO:0000256" key="6">
    <source>
        <dbReference type="ARBA" id="ARBA00022960"/>
    </source>
</evidence>
<keyword evidence="2" id="KW-0997">Cell inner membrane</keyword>
<evidence type="ECO:0000256" key="1">
    <source>
        <dbReference type="ARBA" id="ARBA00022475"/>
    </source>
</evidence>
<evidence type="ECO:0000256" key="5">
    <source>
        <dbReference type="ARBA" id="ARBA00022692"/>
    </source>
</evidence>
<protein>
    <submittedName>
        <fullName evidence="14">Penicillin-binding protein</fullName>
    </submittedName>
</protein>
<evidence type="ECO:0000313" key="14">
    <source>
        <dbReference type="EMBL" id="PVH24104.1"/>
    </source>
</evidence>
<dbReference type="InterPro" id="IPR011812">
    <property type="entry name" value="Pep_trsgly"/>
</dbReference>
<dbReference type="Pfam" id="PF00912">
    <property type="entry name" value="Transgly"/>
    <property type="match status" value="1"/>
</dbReference>
<dbReference type="InterPro" id="IPR001264">
    <property type="entry name" value="Glyco_trans_51"/>
</dbReference>
<evidence type="ECO:0000256" key="9">
    <source>
        <dbReference type="ARBA" id="ARBA00023136"/>
    </source>
</evidence>
<evidence type="ECO:0000256" key="2">
    <source>
        <dbReference type="ARBA" id="ARBA00022519"/>
    </source>
</evidence>
<dbReference type="SUPFAM" id="SSF53955">
    <property type="entry name" value="Lysozyme-like"/>
    <property type="match status" value="1"/>
</dbReference>
<dbReference type="GO" id="GO:0016763">
    <property type="term" value="F:pentosyltransferase activity"/>
    <property type="evidence" value="ECO:0007669"/>
    <property type="project" value="InterPro"/>
</dbReference>
<dbReference type="GO" id="GO:0008360">
    <property type="term" value="P:regulation of cell shape"/>
    <property type="evidence" value="ECO:0007669"/>
    <property type="project" value="UniProtKB-KW"/>
</dbReference>
<dbReference type="AlphaFoldDB" id="A0A2T8HFB6"/>
<evidence type="ECO:0000256" key="7">
    <source>
        <dbReference type="ARBA" id="ARBA00022984"/>
    </source>
</evidence>
<dbReference type="GO" id="GO:0071555">
    <property type="term" value="P:cell wall organization"/>
    <property type="evidence" value="ECO:0007669"/>
    <property type="project" value="UniProtKB-KW"/>
</dbReference>